<dbReference type="Proteomes" id="UP000504607">
    <property type="component" value="Unplaced"/>
</dbReference>
<name>A0A6I9QF36_ELAGV</name>
<evidence type="ECO:0000313" key="2">
    <source>
        <dbReference type="Proteomes" id="UP000504607"/>
    </source>
</evidence>
<proteinExistence type="predicted"/>
<reference evidence="3 4" key="1">
    <citation type="submission" date="2025-04" db="UniProtKB">
        <authorList>
            <consortium name="RefSeq"/>
        </authorList>
    </citation>
    <scope>IDENTIFICATION</scope>
</reference>
<dbReference type="OrthoDB" id="439612at2759"/>
<organism evidence="2 3">
    <name type="scientific">Elaeis guineensis var. tenera</name>
    <name type="common">Oil palm</name>
    <dbReference type="NCBI Taxonomy" id="51953"/>
    <lineage>
        <taxon>Eukaryota</taxon>
        <taxon>Viridiplantae</taxon>
        <taxon>Streptophyta</taxon>
        <taxon>Embryophyta</taxon>
        <taxon>Tracheophyta</taxon>
        <taxon>Spermatophyta</taxon>
        <taxon>Magnoliopsida</taxon>
        <taxon>Liliopsida</taxon>
        <taxon>Arecaceae</taxon>
        <taxon>Arecoideae</taxon>
        <taxon>Cocoseae</taxon>
        <taxon>Elaeidinae</taxon>
        <taxon>Elaeis</taxon>
    </lineage>
</organism>
<dbReference type="Pfam" id="PF11152">
    <property type="entry name" value="CCB2_CCB4"/>
    <property type="match status" value="1"/>
</dbReference>
<dbReference type="InterPro" id="IPR021325">
    <property type="entry name" value="CCB2/CCB4"/>
</dbReference>
<evidence type="ECO:0000313" key="3">
    <source>
        <dbReference type="RefSeq" id="XP_010907610.1"/>
    </source>
</evidence>
<feature type="region of interest" description="Disordered" evidence="1">
    <location>
        <begin position="38"/>
        <end position="58"/>
    </location>
</feature>
<dbReference type="RefSeq" id="XP_010907610.1">
    <property type="nucleotide sequence ID" value="XM_010909308.3"/>
</dbReference>
<dbReference type="PANTHER" id="PTHR34943:SF2">
    <property type="entry name" value="PROTEIN COFACTOR ASSEMBLY OF COMPLEX C SUBUNIT B CCB4, CHLOROPLASTIC"/>
    <property type="match status" value="1"/>
</dbReference>
<protein>
    <submittedName>
        <fullName evidence="3 4">protein cofactor assembly of complex C subunit B CCB4, chloroplastic isoform X1</fullName>
    </submittedName>
</protein>
<dbReference type="GO" id="GO:0009507">
    <property type="term" value="C:chloroplast"/>
    <property type="evidence" value="ECO:0007669"/>
    <property type="project" value="TreeGrafter"/>
</dbReference>
<gene>
    <name evidence="3 4" type="primary">LOC105034244</name>
</gene>
<sequence length="306" mass="33004">MEVGGLLLFRTLYSPPIRLPLRRHSSPVPFSPLLRASSSPLPLPSPPSAYSQGAYRGPKPQRDLVSDWVSNNDGFVRSLPIFVGGLALLAVLLNRTFSGISPVADASSSQSRADILTLALAVTNLLSGLVWLSIRPKYISPVVPQGVECKRINSKVANYAVLELLWVWESLSATTCCRSLVVVHGGYCLLQIGIAAESLTEVGEPVAVDVHKLIQSPVYRSVIESRKQSYLANLSLYPARSELPFLPINTQLFQAVILQPLGNSGIAIIGGDTIRGFTNLDQAWITLIAEKLDVTLSKSLAAPGKI</sequence>
<dbReference type="GO" id="GO:0010190">
    <property type="term" value="P:cytochrome b6f complex assembly"/>
    <property type="evidence" value="ECO:0007669"/>
    <property type="project" value="TreeGrafter"/>
</dbReference>
<dbReference type="AlphaFoldDB" id="A0A6I9QF36"/>
<accession>A0A6I9QF36</accession>
<evidence type="ECO:0000313" key="4">
    <source>
        <dbReference type="RefSeq" id="XP_019702489.1"/>
    </source>
</evidence>
<dbReference type="PANTHER" id="PTHR34943">
    <property type="match status" value="1"/>
</dbReference>
<evidence type="ECO:0000256" key="1">
    <source>
        <dbReference type="SAM" id="MobiDB-lite"/>
    </source>
</evidence>
<dbReference type="InterPro" id="IPR044705">
    <property type="entry name" value="CCB4"/>
</dbReference>
<keyword evidence="2" id="KW-1185">Reference proteome</keyword>
<dbReference type="RefSeq" id="XP_019702489.1">
    <property type="nucleotide sequence ID" value="XM_019846930.2"/>
</dbReference>